<reference evidence="2" key="1">
    <citation type="submission" date="2023-06" db="EMBL/GenBank/DDBJ databases">
        <title>Genome-scale phylogeny and comparative genomics of the fungal order Sordariales.</title>
        <authorList>
            <consortium name="Lawrence Berkeley National Laboratory"/>
            <person name="Hensen N."/>
            <person name="Bonometti L."/>
            <person name="Westerberg I."/>
            <person name="Brannstrom I.O."/>
            <person name="Guillou S."/>
            <person name="Cros-Aarteil S."/>
            <person name="Calhoun S."/>
            <person name="Haridas S."/>
            <person name="Kuo A."/>
            <person name="Mondo S."/>
            <person name="Pangilinan J."/>
            <person name="Riley R."/>
            <person name="LaButti K."/>
            <person name="Andreopoulos B."/>
            <person name="Lipzen A."/>
            <person name="Chen C."/>
            <person name="Yanf M."/>
            <person name="Daum C."/>
            <person name="Ng V."/>
            <person name="Clum A."/>
            <person name="Steindorff A."/>
            <person name="Ohm R."/>
            <person name="Martin F."/>
            <person name="Silar P."/>
            <person name="Natvig D."/>
            <person name="Lalanne C."/>
            <person name="Gautier V."/>
            <person name="Ament-velasquez S.L."/>
            <person name="Kruys A."/>
            <person name="Hutchinson M.I."/>
            <person name="Powell A.J."/>
            <person name="Barry K."/>
            <person name="Miller A.N."/>
            <person name="Grigoriev I.V."/>
            <person name="Debuchy R."/>
            <person name="Gladieux P."/>
            <person name="Thoren M.H."/>
            <person name="Johannesson H."/>
        </authorList>
    </citation>
    <scope>NUCLEOTIDE SEQUENCE</scope>
    <source>
        <strain evidence="2">SMH3187-1</strain>
    </source>
</reference>
<keyword evidence="1" id="KW-0472">Membrane</keyword>
<evidence type="ECO:0000313" key="3">
    <source>
        <dbReference type="Proteomes" id="UP001172155"/>
    </source>
</evidence>
<dbReference type="PANTHER" id="PTHR34414:SF1">
    <property type="entry name" value="SUBTILISIN-LIKE SERINE PROTEASE"/>
    <property type="match status" value="1"/>
</dbReference>
<feature type="transmembrane region" description="Helical" evidence="1">
    <location>
        <begin position="248"/>
        <end position="271"/>
    </location>
</feature>
<dbReference type="AlphaFoldDB" id="A0AA40EPF3"/>
<dbReference type="InterPro" id="IPR046536">
    <property type="entry name" value="DUF6601"/>
</dbReference>
<name>A0AA40EPF3_9PEZI</name>
<evidence type="ECO:0000313" key="2">
    <source>
        <dbReference type="EMBL" id="KAK0743073.1"/>
    </source>
</evidence>
<keyword evidence="3" id="KW-1185">Reference proteome</keyword>
<feature type="transmembrane region" description="Helical" evidence="1">
    <location>
        <begin position="283"/>
        <end position="308"/>
    </location>
</feature>
<keyword evidence="1" id="KW-0812">Transmembrane</keyword>
<keyword evidence="1" id="KW-1133">Transmembrane helix</keyword>
<organism evidence="2 3">
    <name type="scientific">Schizothecium vesticola</name>
    <dbReference type="NCBI Taxonomy" id="314040"/>
    <lineage>
        <taxon>Eukaryota</taxon>
        <taxon>Fungi</taxon>
        <taxon>Dikarya</taxon>
        <taxon>Ascomycota</taxon>
        <taxon>Pezizomycotina</taxon>
        <taxon>Sordariomycetes</taxon>
        <taxon>Sordariomycetidae</taxon>
        <taxon>Sordariales</taxon>
        <taxon>Schizotheciaceae</taxon>
        <taxon>Schizothecium</taxon>
    </lineage>
</organism>
<sequence>MLHKSQESPTPQNLPPPFSPDQSIASLEGCLANLPAAVVGRGRVLRPARDLRLYLQSQLEPWRINRIDKYLWFARDRLPQARSLHRHVVRRRQIVLTESPSEHLISDYSVVFIKPLPEYLLSYDFWERHLCRDTALYADARGLLLSYTWLVAYKTDFDMAIEMRLLPAAVTWPAWISLVAGFLDRLHHLDASQQPRLIGKRYRFGELRMSRVNYIYKFIPSLWLSSDNPLRGFMPTSMWNGSFRDRNIARLLVVFVFFSLALSAMQVGLATSPLGEQSTFMGAAYGFAVASLFAVALCTVAALVALAWHVRYKIILPWYIGPTEIRGVYEIP</sequence>
<evidence type="ECO:0000256" key="1">
    <source>
        <dbReference type="SAM" id="Phobius"/>
    </source>
</evidence>
<proteinExistence type="predicted"/>
<dbReference type="PANTHER" id="PTHR34414">
    <property type="entry name" value="HET DOMAIN-CONTAINING PROTEIN-RELATED"/>
    <property type="match status" value="1"/>
</dbReference>
<accession>A0AA40EPF3</accession>
<gene>
    <name evidence="2" type="ORF">B0T18DRAFT_414354</name>
</gene>
<protein>
    <submittedName>
        <fullName evidence="2">Uncharacterized protein</fullName>
    </submittedName>
</protein>
<dbReference type="Proteomes" id="UP001172155">
    <property type="component" value="Unassembled WGS sequence"/>
</dbReference>
<dbReference type="EMBL" id="JAUKUD010000005">
    <property type="protein sequence ID" value="KAK0743073.1"/>
    <property type="molecule type" value="Genomic_DNA"/>
</dbReference>
<dbReference type="Pfam" id="PF20246">
    <property type="entry name" value="DUF6601"/>
    <property type="match status" value="1"/>
</dbReference>
<comment type="caution">
    <text evidence="2">The sequence shown here is derived from an EMBL/GenBank/DDBJ whole genome shotgun (WGS) entry which is preliminary data.</text>
</comment>